<dbReference type="Pfam" id="PF09285">
    <property type="entry name" value="Elong-fact-P_C"/>
    <property type="match status" value="1"/>
</dbReference>
<evidence type="ECO:0000256" key="8">
    <source>
        <dbReference type="HAMAP-Rule" id="MF_00141"/>
    </source>
</evidence>
<dbReference type="SUPFAM" id="SSF50104">
    <property type="entry name" value="Translation proteins SH3-like domain"/>
    <property type="match status" value="1"/>
</dbReference>
<evidence type="ECO:0000256" key="6">
    <source>
        <dbReference type="ARBA" id="ARBA00022917"/>
    </source>
</evidence>
<dbReference type="CDD" id="cd05794">
    <property type="entry name" value="S1_EF-P_repeat_2"/>
    <property type="match status" value="1"/>
</dbReference>
<dbReference type="SMART" id="SM01185">
    <property type="entry name" value="EFP"/>
    <property type="match status" value="1"/>
</dbReference>
<dbReference type="PROSITE" id="PS01275">
    <property type="entry name" value="EFP"/>
    <property type="match status" value="1"/>
</dbReference>
<comment type="subcellular location">
    <subcellularLocation>
        <location evidence="1 8">Cytoplasm</location>
    </subcellularLocation>
</comment>
<dbReference type="InterPro" id="IPR008991">
    <property type="entry name" value="Translation_prot_SH3-like_sf"/>
</dbReference>
<evidence type="ECO:0000256" key="2">
    <source>
        <dbReference type="ARBA" id="ARBA00004815"/>
    </source>
</evidence>
<dbReference type="Gene3D" id="2.40.50.140">
    <property type="entry name" value="Nucleic acid-binding proteins"/>
    <property type="match status" value="2"/>
</dbReference>
<dbReference type="Proteomes" id="UP000184128">
    <property type="component" value="Unassembled WGS sequence"/>
</dbReference>
<dbReference type="PANTHER" id="PTHR30053:SF12">
    <property type="entry name" value="ELONGATION FACTOR P (EF-P) FAMILY PROTEIN"/>
    <property type="match status" value="1"/>
</dbReference>
<reference evidence="13 14" key="1">
    <citation type="submission" date="2016-11" db="EMBL/GenBank/DDBJ databases">
        <authorList>
            <person name="Jaros S."/>
            <person name="Januszkiewicz K."/>
            <person name="Wedrychowicz H."/>
        </authorList>
    </citation>
    <scope>NUCLEOTIDE SEQUENCE [LARGE SCALE GENOMIC DNA]</scope>
    <source>
        <strain evidence="13 14">DSM 15692</strain>
    </source>
</reference>
<keyword evidence="14" id="KW-1185">Reference proteome</keyword>
<dbReference type="Pfam" id="PF08207">
    <property type="entry name" value="EFP_N"/>
    <property type="match status" value="1"/>
</dbReference>
<dbReference type="STRING" id="1121025.SAMN02745249_00488"/>
<evidence type="ECO:0000256" key="7">
    <source>
        <dbReference type="ARBA" id="ARBA00025469"/>
    </source>
</evidence>
<evidence type="ECO:0000259" key="12">
    <source>
        <dbReference type="SMART" id="SM01185"/>
    </source>
</evidence>
<accession>A0A1M4TRG4</accession>
<evidence type="ECO:0000313" key="13">
    <source>
        <dbReference type="EMBL" id="SHE47061.1"/>
    </source>
</evidence>
<comment type="pathway">
    <text evidence="2 8">Protein biosynthesis; polypeptide chain elongation.</text>
</comment>
<dbReference type="CDD" id="cd04470">
    <property type="entry name" value="S1_EF-P_repeat_1"/>
    <property type="match status" value="1"/>
</dbReference>
<dbReference type="Pfam" id="PF01132">
    <property type="entry name" value="EFP"/>
    <property type="match status" value="1"/>
</dbReference>
<feature type="domain" description="Elongation factor P C-terminal" evidence="11">
    <location>
        <begin position="129"/>
        <end position="184"/>
    </location>
</feature>
<keyword evidence="6 8" id="KW-0648">Protein biosynthesis</keyword>
<keyword evidence="4 8" id="KW-0963">Cytoplasm</keyword>
<evidence type="ECO:0000256" key="1">
    <source>
        <dbReference type="ARBA" id="ARBA00004496"/>
    </source>
</evidence>
<dbReference type="InterPro" id="IPR013185">
    <property type="entry name" value="Transl_elong_KOW-like"/>
</dbReference>
<dbReference type="SUPFAM" id="SSF50249">
    <property type="entry name" value="Nucleic acid-binding proteins"/>
    <property type="match status" value="2"/>
</dbReference>
<evidence type="ECO:0000256" key="9">
    <source>
        <dbReference type="NCBIfam" id="TIGR00038"/>
    </source>
</evidence>
<organism evidence="13 14">
    <name type="scientific">Atopostipes suicloacalis DSM 15692</name>
    <dbReference type="NCBI Taxonomy" id="1121025"/>
    <lineage>
        <taxon>Bacteria</taxon>
        <taxon>Bacillati</taxon>
        <taxon>Bacillota</taxon>
        <taxon>Bacilli</taxon>
        <taxon>Lactobacillales</taxon>
        <taxon>Carnobacteriaceae</taxon>
        <taxon>Atopostipes</taxon>
    </lineage>
</organism>
<dbReference type="InterPro" id="IPR014722">
    <property type="entry name" value="Rib_uL2_dom2"/>
</dbReference>
<dbReference type="Gene3D" id="2.30.30.30">
    <property type="match status" value="1"/>
</dbReference>
<dbReference type="EMBL" id="FQUF01000006">
    <property type="protein sequence ID" value="SHE47061.1"/>
    <property type="molecule type" value="Genomic_DNA"/>
</dbReference>
<evidence type="ECO:0000256" key="4">
    <source>
        <dbReference type="ARBA" id="ARBA00022490"/>
    </source>
</evidence>
<dbReference type="NCBIfam" id="TIGR00038">
    <property type="entry name" value="efp"/>
    <property type="match status" value="1"/>
</dbReference>
<dbReference type="GO" id="GO:0003746">
    <property type="term" value="F:translation elongation factor activity"/>
    <property type="evidence" value="ECO:0007669"/>
    <property type="project" value="UniProtKB-UniRule"/>
</dbReference>
<evidence type="ECO:0000259" key="11">
    <source>
        <dbReference type="SMART" id="SM00841"/>
    </source>
</evidence>
<dbReference type="FunFam" id="2.40.50.140:FF:000009">
    <property type="entry name" value="Elongation factor P"/>
    <property type="match status" value="1"/>
</dbReference>
<keyword evidence="5 8" id="KW-0251">Elongation factor</keyword>
<dbReference type="InterPro" id="IPR015365">
    <property type="entry name" value="Elong-fact-P_C"/>
</dbReference>
<dbReference type="HAMAP" id="MF_00141">
    <property type="entry name" value="EF_P"/>
    <property type="match status" value="1"/>
</dbReference>
<proteinExistence type="inferred from homology"/>
<dbReference type="PANTHER" id="PTHR30053">
    <property type="entry name" value="ELONGATION FACTOR P"/>
    <property type="match status" value="1"/>
</dbReference>
<dbReference type="RefSeq" id="WP_073295801.1">
    <property type="nucleotide sequence ID" value="NZ_FQUF01000006.1"/>
</dbReference>
<evidence type="ECO:0000313" key="14">
    <source>
        <dbReference type="Proteomes" id="UP000184128"/>
    </source>
</evidence>
<dbReference type="GO" id="GO:0005829">
    <property type="term" value="C:cytosol"/>
    <property type="evidence" value="ECO:0007669"/>
    <property type="project" value="UniProtKB-ARBA"/>
</dbReference>
<dbReference type="InterPro" id="IPR020599">
    <property type="entry name" value="Transl_elong_fac_P/YeiP"/>
</dbReference>
<dbReference type="InterPro" id="IPR011768">
    <property type="entry name" value="Transl_elongation_fac_P"/>
</dbReference>
<dbReference type="InterPro" id="IPR012340">
    <property type="entry name" value="NA-bd_OB-fold"/>
</dbReference>
<dbReference type="UniPathway" id="UPA00345"/>
<dbReference type="GO" id="GO:0043043">
    <property type="term" value="P:peptide biosynthetic process"/>
    <property type="evidence" value="ECO:0007669"/>
    <property type="project" value="InterPro"/>
</dbReference>
<dbReference type="SMART" id="SM00841">
    <property type="entry name" value="Elong-fact-P_C"/>
    <property type="match status" value="1"/>
</dbReference>
<feature type="domain" description="Translation elongation factor P/YeiP central" evidence="12">
    <location>
        <begin position="67"/>
        <end position="121"/>
    </location>
</feature>
<dbReference type="NCBIfam" id="NF001810">
    <property type="entry name" value="PRK00529.1"/>
    <property type="match status" value="1"/>
</dbReference>
<name>A0A1M4TRG4_9LACT</name>
<sequence>MISSNDFKRGQTILYNDSIWRVVEFQHVKPGKGQAFVRSKLKNLRTGANQDVTFRAGEKVETAHIDKNTMQYLYENDGMHMFMDTTSYEQIEIPTAQIEDELKFLKDNMVVDVITYEGEVIGVQLPAKVNLEVVATEPGIRGDTQSGGSKPATLETGAVITVPLFVNKGDLLEVNTEDGTYSSRV</sequence>
<protein>
    <recommendedName>
        <fullName evidence="8 9">Elongation factor P</fullName>
        <shortName evidence="8">EF-P</shortName>
    </recommendedName>
</protein>
<dbReference type="FunFam" id="2.40.50.140:FF:000004">
    <property type="entry name" value="Elongation factor P"/>
    <property type="match status" value="1"/>
</dbReference>
<evidence type="ECO:0000256" key="5">
    <source>
        <dbReference type="ARBA" id="ARBA00022768"/>
    </source>
</evidence>
<comment type="function">
    <text evidence="7 8">Involved in peptide bond synthesis. Stimulates efficient translation and peptide-bond synthesis on native or reconstituted 70S ribosomes in vitro. Probably functions indirectly by altering the affinity of the ribosome for aminoacyl-tRNA, thus increasing their reactivity as acceptors for peptidyl transferase.</text>
</comment>
<dbReference type="PIRSF" id="PIRSF005901">
    <property type="entry name" value="EF-P"/>
    <property type="match status" value="1"/>
</dbReference>
<dbReference type="FunFam" id="2.30.30.30:FF:000003">
    <property type="entry name" value="Elongation factor P"/>
    <property type="match status" value="1"/>
</dbReference>
<dbReference type="AlphaFoldDB" id="A0A1M4TRG4"/>
<gene>
    <name evidence="8" type="primary">efp</name>
    <name evidence="13" type="ORF">SAMN02745249_00488</name>
</gene>
<evidence type="ECO:0000256" key="10">
    <source>
        <dbReference type="RuleBase" id="RU004389"/>
    </source>
</evidence>
<dbReference type="InterPro" id="IPR013852">
    <property type="entry name" value="Transl_elong_P/YeiP_CS"/>
</dbReference>
<dbReference type="InterPro" id="IPR001059">
    <property type="entry name" value="Transl_elong_P/YeiP_cen"/>
</dbReference>
<evidence type="ECO:0000256" key="3">
    <source>
        <dbReference type="ARBA" id="ARBA00009479"/>
    </source>
</evidence>
<comment type="similarity">
    <text evidence="3 8 10">Belongs to the elongation factor P family.</text>
</comment>
<dbReference type="OrthoDB" id="9801844at2"/>